<proteinExistence type="predicted"/>
<dbReference type="EMBL" id="CAJVPM010015266">
    <property type="protein sequence ID" value="CAG8606767.1"/>
    <property type="molecule type" value="Genomic_DNA"/>
</dbReference>
<evidence type="ECO:0000313" key="1">
    <source>
        <dbReference type="EMBL" id="CAG8606767.1"/>
    </source>
</evidence>
<accession>A0ACA9MTQ1</accession>
<protein>
    <submittedName>
        <fullName evidence="1">830_t:CDS:1</fullName>
    </submittedName>
</protein>
<evidence type="ECO:0000313" key="2">
    <source>
        <dbReference type="Proteomes" id="UP000789860"/>
    </source>
</evidence>
<sequence length="58" mass="6373">MAGALGPHGFPQPGRGYIFMRMLYRGKKDGAVLLGLRHPWEHHGHGHHENGHASSNHG</sequence>
<comment type="caution">
    <text evidence="1">The sequence shown here is derived from an EMBL/GenBank/DDBJ whole genome shotgun (WGS) entry which is preliminary data.</text>
</comment>
<keyword evidence="2" id="KW-1185">Reference proteome</keyword>
<organism evidence="1 2">
    <name type="scientific">Scutellospora calospora</name>
    <dbReference type="NCBI Taxonomy" id="85575"/>
    <lineage>
        <taxon>Eukaryota</taxon>
        <taxon>Fungi</taxon>
        <taxon>Fungi incertae sedis</taxon>
        <taxon>Mucoromycota</taxon>
        <taxon>Glomeromycotina</taxon>
        <taxon>Glomeromycetes</taxon>
        <taxon>Diversisporales</taxon>
        <taxon>Gigasporaceae</taxon>
        <taxon>Scutellospora</taxon>
    </lineage>
</organism>
<gene>
    <name evidence="1" type="ORF">SCALOS_LOCUS7130</name>
</gene>
<dbReference type="Proteomes" id="UP000789860">
    <property type="component" value="Unassembled WGS sequence"/>
</dbReference>
<name>A0ACA9MTQ1_9GLOM</name>
<reference evidence="1" key="1">
    <citation type="submission" date="2021-06" db="EMBL/GenBank/DDBJ databases">
        <authorList>
            <person name="Kallberg Y."/>
            <person name="Tangrot J."/>
            <person name="Rosling A."/>
        </authorList>
    </citation>
    <scope>NUCLEOTIDE SEQUENCE</scope>
    <source>
        <strain evidence="1">AU212A</strain>
    </source>
</reference>